<protein>
    <submittedName>
        <fullName evidence="1">Acetyl-coenzyme A carboxyl transferase alpha chain</fullName>
        <ecNumber evidence="1">6.4.1.2</ecNumber>
    </submittedName>
</protein>
<evidence type="ECO:0000313" key="2">
    <source>
        <dbReference type="Proteomes" id="UP000031397"/>
    </source>
</evidence>
<accession>A0A0C1PMF8</accession>
<evidence type="ECO:0000313" key="1">
    <source>
        <dbReference type="EMBL" id="KID41942.1"/>
    </source>
</evidence>
<gene>
    <name evidence="1" type="ORF">LfDm3_0610</name>
</gene>
<dbReference type="GO" id="GO:0003989">
    <property type="term" value="F:acetyl-CoA carboxylase activity"/>
    <property type="evidence" value="ECO:0007669"/>
    <property type="project" value="UniProtKB-EC"/>
</dbReference>
<dbReference type="EC" id="6.4.1.2" evidence="1"/>
<name>A0A0C1PMF8_9LACO</name>
<sequence length="40" mass="4822">MNTADGFERFRGDLVKKIKELNAMSKDEMLQKRLARYRNF</sequence>
<keyword evidence="1" id="KW-0808">Transferase</keyword>
<dbReference type="AlphaFoldDB" id="A0A0C1PMF8"/>
<comment type="caution">
    <text evidence="1">The sequence shown here is derived from an EMBL/GenBank/DDBJ whole genome shotgun (WGS) entry which is preliminary data.</text>
</comment>
<dbReference type="PATRIC" id="fig|1614.7.peg.580"/>
<dbReference type="Proteomes" id="UP000031397">
    <property type="component" value="Unassembled WGS sequence"/>
</dbReference>
<organism evidence="1 2">
    <name type="scientific">Fructilactobacillus fructivorans</name>
    <dbReference type="NCBI Taxonomy" id="1614"/>
    <lineage>
        <taxon>Bacteria</taxon>
        <taxon>Bacillati</taxon>
        <taxon>Bacillota</taxon>
        <taxon>Bacilli</taxon>
        <taxon>Lactobacillales</taxon>
        <taxon>Lactobacillaceae</taxon>
        <taxon>Fructilactobacillus</taxon>
    </lineage>
</organism>
<keyword evidence="1" id="KW-0436">Ligase</keyword>
<keyword evidence="2" id="KW-1185">Reference proteome</keyword>
<dbReference type="EMBL" id="JOJZ01000013">
    <property type="protein sequence ID" value="KID41942.1"/>
    <property type="molecule type" value="Genomic_DNA"/>
</dbReference>
<proteinExistence type="predicted"/>
<dbReference type="GO" id="GO:0016740">
    <property type="term" value="F:transferase activity"/>
    <property type="evidence" value="ECO:0007669"/>
    <property type="project" value="UniProtKB-KW"/>
</dbReference>
<reference evidence="1 2" key="1">
    <citation type="submission" date="2014-06" db="EMBL/GenBank/DDBJ databases">
        <title>Functional and comparative genomic analyses of the Drosophila gut microbiota identify candidate symbiosis factors.</title>
        <authorList>
            <person name="Newell P.D."/>
            <person name="Chaston J.M."/>
            <person name="Douglas A.E."/>
        </authorList>
    </citation>
    <scope>NUCLEOTIDE SEQUENCE [LARGE SCALE GENOMIC DNA]</scope>
    <source>
        <strain evidence="1 2">DmCS_002</strain>
    </source>
</reference>